<name>A0A348ALH3_9FIRM</name>
<dbReference type="InterPro" id="IPR012337">
    <property type="entry name" value="RNaseH-like_sf"/>
</dbReference>
<dbReference type="PANTHER" id="PTHR46564">
    <property type="entry name" value="TRANSPOSASE"/>
    <property type="match status" value="1"/>
</dbReference>
<dbReference type="Pfam" id="PF13358">
    <property type="entry name" value="DDE_3"/>
    <property type="match status" value="1"/>
</dbReference>
<evidence type="ECO:0000313" key="3">
    <source>
        <dbReference type="EMBL" id="BBB91921.1"/>
    </source>
</evidence>
<dbReference type="EMBL" id="AP018449">
    <property type="protein sequence ID" value="BBB91921.1"/>
    <property type="molecule type" value="Genomic_DNA"/>
</dbReference>
<gene>
    <name evidence="2" type="ORF">MAMMFC1_02323</name>
    <name evidence="3" type="ORF">MAMMFC1_02606</name>
    <name evidence="4" type="ORF">MAMMFC1_03522</name>
</gene>
<dbReference type="Proteomes" id="UP000276437">
    <property type="component" value="Chromosome"/>
</dbReference>
<sequence>MIRDYQAIARTWFPKGQQRIIPTYGKHQGIKLLGTLDYESGEIFVIESDRYDAEVFLSFLQQILLKYPGERIVIILDNARIHHANLLQPFLKSNKDRLTLVFLPPYSPNLNLIEEFWGWLKHSCIYNVFYHSTNEIRQRIQRFVAQINQMPLKVIDRLCCSL</sequence>
<dbReference type="KEGG" id="mana:MAMMFC1_02323"/>
<dbReference type="EMBL" id="AP018449">
    <property type="protein sequence ID" value="BBB92817.1"/>
    <property type="molecule type" value="Genomic_DNA"/>
</dbReference>
<organism evidence="3 5">
    <name type="scientific">Methylomusa anaerophila</name>
    <dbReference type="NCBI Taxonomy" id="1930071"/>
    <lineage>
        <taxon>Bacteria</taxon>
        <taxon>Bacillati</taxon>
        <taxon>Bacillota</taxon>
        <taxon>Negativicutes</taxon>
        <taxon>Selenomonadales</taxon>
        <taxon>Sporomusaceae</taxon>
        <taxon>Methylomusa</taxon>
    </lineage>
</organism>
<dbReference type="InterPro" id="IPR038717">
    <property type="entry name" value="Tc1-like_DDE_dom"/>
</dbReference>
<dbReference type="InterPro" id="IPR036397">
    <property type="entry name" value="RNaseH_sf"/>
</dbReference>
<accession>A0A348ALH3</accession>
<protein>
    <submittedName>
        <fullName evidence="3">Integrase core domain protein</fullName>
    </submittedName>
</protein>
<dbReference type="AlphaFoldDB" id="A0A348ALH3"/>
<proteinExistence type="predicted"/>
<dbReference type="SUPFAM" id="SSF53098">
    <property type="entry name" value="Ribonuclease H-like"/>
    <property type="match status" value="1"/>
</dbReference>
<dbReference type="GO" id="GO:0003676">
    <property type="term" value="F:nucleic acid binding"/>
    <property type="evidence" value="ECO:0007669"/>
    <property type="project" value="InterPro"/>
</dbReference>
<dbReference type="PANTHER" id="PTHR46564:SF1">
    <property type="entry name" value="TRANSPOSASE"/>
    <property type="match status" value="1"/>
</dbReference>
<dbReference type="KEGG" id="mana:MAMMFC1_02606"/>
<evidence type="ECO:0000313" key="4">
    <source>
        <dbReference type="EMBL" id="BBB92817.1"/>
    </source>
</evidence>
<reference evidence="3 5" key="1">
    <citation type="journal article" date="2018" name="Int. J. Syst. Evol. Microbiol.">
        <title>Methylomusa anaerophila gen. nov., sp. nov., an anaerobic methanol-utilizing bacterium isolated from a microbial fuel cell.</title>
        <authorList>
            <person name="Amano N."/>
            <person name="Yamamuro A."/>
            <person name="Miyahara M."/>
            <person name="Kouzuma A."/>
            <person name="Abe T."/>
            <person name="Watanabe K."/>
        </authorList>
    </citation>
    <scope>NUCLEOTIDE SEQUENCE [LARGE SCALE GENOMIC DNA]</scope>
    <source>
        <strain evidence="3 5">MMFC1</strain>
    </source>
</reference>
<evidence type="ECO:0000259" key="1">
    <source>
        <dbReference type="Pfam" id="PF13358"/>
    </source>
</evidence>
<evidence type="ECO:0000313" key="5">
    <source>
        <dbReference type="Proteomes" id="UP000276437"/>
    </source>
</evidence>
<evidence type="ECO:0000313" key="2">
    <source>
        <dbReference type="EMBL" id="BBB91639.1"/>
    </source>
</evidence>
<dbReference type="KEGG" id="mana:MAMMFC1_03522"/>
<dbReference type="EMBL" id="AP018449">
    <property type="protein sequence ID" value="BBB91639.1"/>
    <property type="molecule type" value="Genomic_DNA"/>
</dbReference>
<keyword evidence="5" id="KW-1185">Reference proteome</keyword>
<dbReference type="Gene3D" id="3.30.420.10">
    <property type="entry name" value="Ribonuclease H-like superfamily/Ribonuclease H"/>
    <property type="match status" value="1"/>
</dbReference>
<dbReference type="NCBIfam" id="NF033545">
    <property type="entry name" value="transpos_IS630"/>
    <property type="match status" value="1"/>
</dbReference>
<feature type="domain" description="Tc1-like transposase DDE" evidence="1">
    <location>
        <begin position="4"/>
        <end position="136"/>
    </location>
</feature>
<dbReference type="InterPro" id="IPR047655">
    <property type="entry name" value="Transpos_IS630-like"/>
</dbReference>